<dbReference type="GO" id="GO:0004497">
    <property type="term" value="F:monooxygenase activity"/>
    <property type="evidence" value="ECO:0007669"/>
    <property type="project" value="UniProtKB-ARBA"/>
</dbReference>
<keyword evidence="5" id="KW-0408">Iron</keyword>
<dbReference type="SUPFAM" id="SSF50022">
    <property type="entry name" value="ISP domain"/>
    <property type="match status" value="1"/>
</dbReference>
<comment type="cofactor">
    <cofactor evidence="9">
        <name>[2Fe-2S] cluster</name>
        <dbReference type="ChEBI" id="CHEBI:190135"/>
    </cofactor>
</comment>
<dbReference type="PRINTS" id="PR00162">
    <property type="entry name" value="RIESKE"/>
</dbReference>
<dbReference type="GO" id="GO:0016020">
    <property type="term" value="C:membrane"/>
    <property type="evidence" value="ECO:0007669"/>
    <property type="project" value="InterPro"/>
</dbReference>
<evidence type="ECO:0000256" key="2">
    <source>
        <dbReference type="ARBA" id="ARBA00015816"/>
    </source>
</evidence>
<evidence type="ECO:0000256" key="3">
    <source>
        <dbReference type="ARBA" id="ARBA00022714"/>
    </source>
</evidence>
<proteinExistence type="predicted"/>
<dbReference type="Pfam" id="PF00355">
    <property type="entry name" value="Rieske"/>
    <property type="match status" value="1"/>
</dbReference>
<keyword evidence="6" id="KW-0411">Iron-sulfur</keyword>
<keyword evidence="3" id="KW-0001">2Fe-2S</keyword>
<evidence type="ECO:0000256" key="7">
    <source>
        <dbReference type="ARBA" id="ARBA00023157"/>
    </source>
</evidence>
<accession>A0A3N1CS38</accession>
<keyword evidence="7" id="KW-1015">Disulfide bond</keyword>
<evidence type="ECO:0000256" key="6">
    <source>
        <dbReference type="ARBA" id="ARBA00023014"/>
    </source>
</evidence>
<evidence type="ECO:0000256" key="4">
    <source>
        <dbReference type="ARBA" id="ARBA00022723"/>
    </source>
</evidence>
<evidence type="ECO:0000259" key="10">
    <source>
        <dbReference type="PROSITE" id="PS51296"/>
    </source>
</evidence>
<evidence type="ECO:0000256" key="9">
    <source>
        <dbReference type="ARBA" id="ARBA00034078"/>
    </source>
</evidence>
<dbReference type="InterPro" id="IPR014349">
    <property type="entry name" value="Rieske_Fe-S_prot"/>
</dbReference>
<evidence type="ECO:0000313" key="11">
    <source>
        <dbReference type="EMBL" id="ROO84131.1"/>
    </source>
</evidence>
<keyword evidence="4" id="KW-0479">Metal-binding</keyword>
<dbReference type="PANTHER" id="PTHR10134">
    <property type="entry name" value="CYTOCHROME B-C1 COMPLEX SUBUNIT RIESKE, MITOCHONDRIAL"/>
    <property type="match status" value="1"/>
</dbReference>
<feature type="domain" description="Rieske" evidence="10">
    <location>
        <begin position="45"/>
        <end position="137"/>
    </location>
</feature>
<dbReference type="GO" id="GO:0016705">
    <property type="term" value="F:oxidoreductase activity, acting on paired donors, with incorporation or reduction of molecular oxygen"/>
    <property type="evidence" value="ECO:0007669"/>
    <property type="project" value="UniProtKB-ARBA"/>
</dbReference>
<dbReference type="Gene3D" id="2.102.10.10">
    <property type="entry name" value="Rieske [2Fe-2S] iron-sulphur domain"/>
    <property type="match status" value="1"/>
</dbReference>
<dbReference type="InterPro" id="IPR005805">
    <property type="entry name" value="Rieske_Fe-S_prot_C"/>
</dbReference>
<reference evidence="11 12" key="1">
    <citation type="submission" date="2018-11" db="EMBL/GenBank/DDBJ databases">
        <title>Sequencing the genomes of 1000 actinobacteria strains.</title>
        <authorList>
            <person name="Klenk H.-P."/>
        </authorList>
    </citation>
    <scope>NUCLEOTIDE SEQUENCE [LARGE SCALE GENOMIC DNA]</scope>
    <source>
        <strain evidence="11 12">DSM 44254</strain>
    </source>
</reference>
<dbReference type="OrthoDB" id="25106at2"/>
<organism evidence="11 12">
    <name type="scientific">Actinocorallia herbida</name>
    <dbReference type="NCBI Taxonomy" id="58109"/>
    <lineage>
        <taxon>Bacteria</taxon>
        <taxon>Bacillati</taxon>
        <taxon>Actinomycetota</taxon>
        <taxon>Actinomycetes</taxon>
        <taxon>Streptosporangiales</taxon>
        <taxon>Thermomonosporaceae</taxon>
        <taxon>Actinocorallia</taxon>
    </lineage>
</organism>
<name>A0A3N1CS38_9ACTN</name>
<evidence type="ECO:0000256" key="5">
    <source>
        <dbReference type="ARBA" id="ARBA00023004"/>
    </source>
</evidence>
<sequence length="138" mass="13918">MMVPMSEKLSRRAALGTFGAAGLAGITACGAESAGRDTPPNLVGKELAKAADVPVGGGKIVGEYKVFVVQPTEGVFKAFSSVCTHQGCGVGAPRDGKVSCPCHGSEFDAFTGAVTHPPAKAALREYAVEVKNGGIVAV</sequence>
<dbReference type="EMBL" id="RJKE01000001">
    <property type="protein sequence ID" value="ROO84131.1"/>
    <property type="molecule type" value="Genomic_DNA"/>
</dbReference>
<evidence type="ECO:0000313" key="12">
    <source>
        <dbReference type="Proteomes" id="UP000272400"/>
    </source>
</evidence>
<dbReference type="InterPro" id="IPR036922">
    <property type="entry name" value="Rieske_2Fe-2S_sf"/>
</dbReference>
<comment type="caution">
    <text evidence="11">The sequence shown here is derived from an EMBL/GenBank/DDBJ whole genome shotgun (WGS) entry which is preliminary data.</text>
</comment>
<evidence type="ECO:0000256" key="1">
    <source>
        <dbReference type="ARBA" id="ARBA00002494"/>
    </source>
</evidence>
<gene>
    <name evidence="11" type="ORF">EDD29_1648</name>
</gene>
<dbReference type="CDD" id="cd03467">
    <property type="entry name" value="Rieske"/>
    <property type="match status" value="1"/>
</dbReference>
<dbReference type="Proteomes" id="UP000272400">
    <property type="component" value="Unassembled WGS sequence"/>
</dbReference>
<comment type="function">
    <text evidence="1">Iron-sulfur subunit of the cytochrome bc1 complex, an essential component of the respiratory electron transport chain required for ATP synthesis. The bc1 complex catalyzes the oxidation of menaquinol and the reduction of cytochrome c in the respiratory chain. The bc1 complex operates through a Q-cycle mechanism that couples electron transfer to generation of the proton gradient that drives ATP synthesis.</text>
</comment>
<dbReference type="AlphaFoldDB" id="A0A3N1CS38"/>
<dbReference type="PROSITE" id="PS51296">
    <property type="entry name" value="RIESKE"/>
    <property type="match status" value="1"/>
</dbReference>
<protein>
    <recommendedName>
        <fullName evidence="2">Cytochrome bc1 complex Rieske iron-sulfur subunit</fullName>
    </recommendedName>
    <alternativeName>
        <fullName evidence="8">Cytochrome bc1 reductase complex subunit QcrA</fullName>
    </alternativeName>
</protein>
<evidence type="ECO:0000256" key="8">
    <source>
        <dbReference type="ARBA" id="ARBA00029586"/>
    </source>
</evidence>
<keyword evidence="12" id="KW-1185">Reference proteome</keyword>
<dbReference type="GO" id="GO:0051537">
    <property type="term" value="F:2 iron, 2 sulfur cluster binding"/>
    <property type="evidence" value="ECO:0007669"/>
    <property type="project" value="UniProtKB-KW"/>
</dbReference>
<dbReference type="GO" id="GO:0046872">
    <property type="term" value="F:metal ion binding"/>
    <property type="evidence" value="ECO:0007669"/>
    <property type="project" value="UniProtKB-KW"/>
</dbReference>
<dbReference type="InterPro" id="IPR017941">
    <property type="entry name" value="Rieske_2Fe-2S"/>
</dbReference>